<dbReference type="Proteomes" id="UP000249005">
    <property type="component" value="Chromosome 1"/>
</dbReference>
<accession>A0A2X4UP98</accession>
<gene>
    <name evidence="2" type="ORF">NCTC12151_01682</name>
</gene>
<name>A0A2X4UP98_9GAMM</name>
<organism evidence="2 3">
    <name type="scientific">Leminorella richardii</name>
    <dbReference type="NCBI Taxonomy" id="158841"/>
    <lineage>
        <taxon>Bacteria</taxon>
        <taxon>Pseudomonadati</taxon>
        <taxon>Pseudomonadota</taxon>
        <taxon>Gammaproteobacteria</taxon>
        <taxon>Enterobacterales</taxon>
        <taxon>Budviciaceae</taxon>
        <taxon>Leminorella</taxon>
    </lineage>
</organism>
<dbReference type="AlphaFoldDB" id="A0A2X4UP98"/>
<dbReference type="KEGG" id="lri:NCTC12151_01682"/>
<keyword evidence="1" id="KW-0732">Signal</keyword>
<evidence type="ECO:0000313" key="2">
    <source>
        <dbReference type="EMBL" id="SQI40591.1"/>
    </source>
</evidence>
<feature type="signal peptide" evidence="1">
    <location>
        <begin position="1"/>
        <end position="30"/>
    </location>
</feature>
<dbReference type="Pfam" id="PF13557">
    <property type="entry name" value="Phenol_MetA_deg"/>
    <property type="match status" value="1"/>
</dbReference>
<dbReference type="EMBL" id="LS483470">
    <property type="protein sequence ID" value="SQI40591.1"/>
    <property type="molecule type" value="Genomic_DNA"/>
</dbReference>
<dbReference type="RefSeq" id="WP_232054879.1">
    <property type="nucleotide sequence ID" value="NZ_LR698987.1"/>
</dbReference>
<reference evidence="2 3" key="1">
    <citation type="submission" date="2018-06" db="EMBL/GenBank/DDBJ databases">
        <authorList>
            <consortium name="Pathogen Informatics"/>
            <person name="Doyle S."/>
        </authorList>
    </citation>
    <scope>NUCLEOTIDE SEQUENCE [LARGE SCALE GENOMIC DNA]</scope>
    <source>
        <strain evidence="2 3">NCTC12151</strain>
    </source>
</reference>
<evidence type="ECO:0000256" key="1">
    <source>
        <dbReference type="SAM" id="SignalP"/>
    </source>
</evidence>
<protein>
    <submittedName>
        <fullName evidence="2">Uncharacterized protein</fullName>
    </submittedName>
</protein>
<sequence>MIGALYNVMQKKLTLSLSIALLAYSLPCTSATKAYVGHGAPVNINVAGASVLAEGKAIVTLNSSFRDKTHQVEGTGSSDTFTQIWLLKMRYGLTDRLELVTSVPYTNNRRDDMYPEYIDGLGDMPLTLSYALLSQRAGDPFWLTLKGGFLLPTGQRGDNHLAGSNAWGGKAGISATRLFTPQFKGDLDFIVQGPFERGNSDVKRGTEYQISGQLRYLPDSFPVDIGLETTYSKSENGNKKINGRSVITTRQQKSGF</sequence>
<feature type="chain" id="PRO_5016019718" evidence="1">
    <location>
        <begin position="31"/>
        <end position="256"/>
    </location>
</feature>
<evidence type="ECO:0000313" key="3">
    <source>
        <dbReference type="Proteomes" id="UP000249005"/>
    </source>
</evidence>
<proteinExistence type="predicted"/>
<keyword evidence="3" id="KW-1185">Reference proteome</keyword>
<dbReference type="InterPro" id="IPR025737">
    <property type="entry name" value="FApF"/>
</dbReference>